<organism evidence="9 10">
    <name type="scientific">Geodia barretti</name>
    <name type="common">Barrett's horny sponge</name>
    <dbReference type="NCBI Taxonomy" id="519541"/>
    <lineage>
        <taxon>Eukaryota</taxon>
        <taxon>Metazoa</taxon>
        <taxon>Porifera</taxon>
        <taxon>Demospongiae</taxon>
        <taxon>Heteroscleromorpha</taxon>
        <taxon>Tetractinellida</taxon>
        <taxon>Astrophorina</taxon>
        <taxon>Geodiidae</taxon>
        <taxon>Geodia</taxon>
    </lineage>
</organism>
<keyword evidence="3" id="KW-0256">Endoplasmic reticulum</keyword>
<dbReference type="InterPro" id="IPR001382">
    <property type="entry name" value="Glyco_hydro_47"/>
</dbReference>
<evidence type="ECO:0000313" key="10">
    <source>
        <dbReference type="Proteomes" id="UP001174909"/>
    </source>
</evidence>
<evidence type="ECO:0000256" key="3">
    <source>
        <dbReference type="ARBA" id="ARBA00022824"/>
    </source>
</evidence>
<accession>A0AA35S635</accession>
<keyword evidence="7" id="KW-0732">Signal</keyword>
<feature type="signal peptide" evidence="7">
    <location>
        <begin position="1"/>
        <end position="22"/>
    </location>
</feature>
<name>A0AA35S635_GEOBA</name>
<comment type="similarity">
    <text evidence="2 5">Belongs to the glycosyl hydrolase 47 family.</text>
</comment>
<keyword evidence="5" id="KW-0378">Hydrolase</keyword>
<evidence type="ECO:0000256" key="2">
    <source>
        <dbReference type="ARBA" id="ARBA00007658"/>
    </source>
</evidence>
<proteinExistence type="inferred from homology"/>
<reference evidence="9" key="1">
    <citation type="submission" date="2023-03" db="EMBL/GenBank/DDBJ databases">
        <authorList>
            <person name="Steffen K."/>
            <person name="Cardenas P."/>
        </authorList>
    </citation>
    <scope>NUCLEOTIDE SEQUENCE</scope>
</reference>
<evidence type="ECO:0000259" key="8">
    <source>
        <dbReference type="Pfam" id="PF02225"/>
    </source>
</evidence>
<dbReference type="Pfam" id="PF02225">
    <property type="entry name" value="PA"/>
    <property type="match status" value="1"/>
</dbReference>
<feature type="region of interest" description="Disordered" evidence="6">
    <location>
        <begin position="337"/>
        <end position="376"/>
    </location>
</feature>
<dbReference type="GO" id="GO:0016020">
    <property type="term" value="C:membrane"/>
    <property type="evidence" value="ECO:0007669"/>
    <property type="project" value="InterPro"/>
</dbReference>
<dbReference type="InterPro" id="IPR046450">
    <property type="entry name" value="PA_dom_sf"/>
</dbReference>
<dbReference type="PANTHER" id="PTHR45679:SF2">
    <property type="entry name" value="ER DEGRADATION-ENHANCING ALPHA-MANNOSIDASE-LIKE PROTEIN 3"/>
    <property type="match status" value="1"/>
</dbReference>
<dbReference type="PRINTS" id="PR00747">
    <property type="entry name" value="GLYHDRLASE47"/>
</dbReference>
<dbReference type="AlphaFoldDB" id="A0AA35S635"/>
<dbReference type="InterPro" id="IPR003137">
    <property type="entry name" value="PA_domain"/>
</dbReference>
<feature type="region of interest" description="Disordered" evidence="6">
    <location>
        <begin position="666"/>
        <end position="687"/>
    </location>
</feature>
<dbReference type="GO" id="GO:0005975">
    <property type="term" value="P:carbohydrate metabolic process"/>
    <property type="evidence" value="ECO:0007669"/>
    <property type="project" value="InterPro"/>
</dbReference>
<comment type="caution">
    <text evidence="9">The sequence shown here is derived from an EMBL/GenBank/DDBJ whole genome shotgun (WGS) entry which is preliminary data.</text>
</comment>
<feature type="domain" description="PA" evidence="8">
    <location>
        <begin position="559"/>
        <end position="646"/>
    </location>
</feature>
<evidence type="ECO:0000256" key="1">
    <source>
        <dbReference type="ARBA" id="ARBA00004240"/>
    </source>
</evidence>
<dbReference type="SUPFAM" id="SSF52025">
    <property type="entry name" value="PA domain"/>
    <property type="match status" value="1"/>
</dbReference>
<dbReference type="InterPro" id="IPR036026">
    <property type="entry name" value="Seven-hairpin_glycosidases"/>
</dbReference>
<evidence type="ECO:0000313" key="9">
    <source>
        <dbReference type="EMBL" id="CAI8022846.1"/>
    </source>
</evidence>
<feature type="compositionally biased region" description="Acidic residues" evidence="6">
    <location>
        <begin position="672"/>
        <end position="687"/>
    </location>
</feature>
<evidence type="ECO:0000256" key="5">
    <source>
        <dbReference type="RuleBase" id="RU361193"/>
    </source>
</evidence>
<keyword evidence="5" id="KW-0326">Glycosidase</keyword>
<dbReference type="GO" id="GO:0044322">
    <property type="term" value="C:endoplasmic reticulum quality control compartment"/>
    <property type="evidence" value="ECO:0007669"/>
    <property type="project" value="GOC"/>
</dbReference>
<dbReference type="EC" id="3.2.1.-" evidence="5"/>
<keyword evidence="4" id="KW-0325">Glycoprotein</keyword>
<gene>
    <name evidence="9" type="ORF">GBAR_LOCUS13370</name>
</gene>
<dbReference type="InterPro" id="IPR044674">
    <property type="entry name" value="EDEM1/2/3"/>
</dbReference>
<comment type="subcellular location">
    <subcellularLocation>
        <location evidence="1">Endoplasmic reticulum</location>
    </subcellularLocation>
</comment>
<feature type="compositionally biased region" description="Polar residues" evidence="6">
    <location>
        <begin position="352"/>
        <end position="363"/>
    </location>
</feature>
<sequence length="687" mass="74753">MALKNAVLAACVSLVLVAVVGAITRAEKQHYKNKVVEMFFHAYNSYMNFAYPADELMPLSCKGRVRGVDRSRGSVDEALGSFSLTLIDSLDTLAVLGALDEFSEAIQLVLRDVRYDSDLVVSVFETNIRVLGGLLGAHFAAVALKEKGHHQLSWYSDQLLEKAEEVGQRLLPAFNTSTGLPYPKINLLRGMEYGDVDKTTCTACAGTNILEFAALSRLTGNAAYETKARRSMEAIWMARHRGHDLVGTTIDINNGQWTRKDSGVGAGIDSYYEYCLKYYILLGDTEYLHRMDSFVLAETFKYLYLLFSEEEDLVLDMDDFVFNTEAHLFPLSLATSPLPPSPSSTTSPSSSVYVNATESTDQSGGPDAATPTDVGGNESVVMTRPLVCQKDSFAAPYIQADRYRRMMLQQCTVSRFGIRPPPQRKRSDGSVYQSRLSVSSLDFSDREQLSLLKDMGIVIQAMSDGRVQISHTMQLARNQEDAEEGWYLMQEIIKAMDAQRAMGGGGGGGGGTREAKQVWILSPDVEDDKIAVGPALFGPDLGGDKDYQVAAGLVILEESSKACSTLPGDLGLSGKIVLIPRGGCLFVQKVREAQKMGAVGVIIEDNVLTDHNADSLPQTFSMSGDTTSGDIQIPSVFMLAEDGARLRDVAATSYGEEVFVLLTWTRKKGEEGGEEEEGEEEGGGGSG</sequence>
<dbReference type="Pfam" id="PF01532">
    <property type="entry name" value="Glyco_hydro_47"/>
    <property type="match status" value="2"/>
</dbReference>
<dbReference type="Gene3D" id="3.50.30.30">
    <property type="match status" value="1"/>
</dbReference>
<evidence type="ECO:0000256" key="7">
    <source>
        <dbReference type="SAM" id="SignalP"/>
    </source>
</evidence>
<feature type="chain" id="PRO_5041468381" description="alpha-1,2-Mannosidase" evidence="7">
    <location>
        <begin position="23"/>
        <end position="687"/>
    </location>
</feature>
<dbReference type="Gene3D" id="1.50.10.10">
    <property type="match status" value="2"/>
</dbReference>
<protein>
    <recommendedName>
        <fullName evidence="5">alpha-1,2-Mannosidase</fullName>
        <ecNumber evidence="5">3.2.1.-</ecNumber>
    </recommendedName>
</protein>
<dbReference type="EMBL" id="CASHTH010001979">
    <property type="protein sequence ID" value="CAI8022846.1"/>
    <property type="molecule type" value="Genomic_DNA"/>
</dbReference>
<dbReference type="GO" id="GO:1904380">
    <property type="term" value="P:endoplasmic reticulum mannose trimming"/>
    <property type="evidence" value="ECO:0007669"/>
    <property type="project" value="InterPro"/>
</dbReference>
<dbReference type="Proteomes" id="UP001174909">
    <property type="component" value="Unassembled WGS sequence"/>
</dbReference>
<evidence type="ECO:0000256" key="6">
    <source>
        <dbReference type="SAM" id="MobiDB-lite"/>
    </source>
</evidence>
<dbReference type="GO" id="GO:0004571">
    <property type="term" value="F:mannosyl-oligosaccharide 1,2-alpha-mannosidase activity"/>
    <property type="evidence" value="ECO:0007669"/>
    <property type="project" value="InterPro"/>
</dbReference>
<dbReference type="SUPFAM" id="SSF48225">
    <property type="entry name" value="Seven-hairpin glycosidases"/>
    <property type="match status" value="1"/>
</dbReference>
<keyword evidence="10" id="KW-1185">Reference proteome</keyword>
<dbReference type="GO" id="GO:0005509">
    <property type="term" value="F:calcium ion binding"/>
    <property type="evidence" value="ECO:0007669"/>
    <property type="project" value="InterPro"/>
</dbReference>
<dbReference type="InterPro" id="IPR012341">
    <property type="entry name" value="6hp_glycosidase-like_sf"/>
</dbReference>
<dbReference type="PANTHER" id="PTHR45679">
    <property type="entry name" value="ER DEGRADATION-ENHANCING ALPHA-MANNOSIDASE-LIKE PROTEIN 2"/>
    <property type="match status" value="1"/>
</dbReference>
<evidence type="ECO:0000256" key="4">
    <source>
        <dbReference type="ARBA" id="ARBA00023180"/>
    </source>
</evidence>